<organism evidence="3 4">
    <name type="scientific">Plasmodium ovale wallikeri</name>
    <dbReference type="NCBI Taxonomy" id="864142"/>
    <lineage>
        <taxon>Eukaryota</taxon>
        <taxon>Sar</taxon>
        <taxon>Alveolata</taxon>
        <taxon>Apicomplexa</taxon>
        <taxon>Aconoidasida</taxon>
        <taxon>Haemosporida</taxon>
        <taxon>Plasmodiidae</taxon>
        <taxon>Plasmodium</taxon>
        <taxon>Plasmodium (Plasmodium)</taxon>
    </lineage>
</organism>
<protein>
    <submittedName>
        <fullName evidence="3">Uncharacterized protein</fullName>
    </submittedName>
</protein>
<dbReference type="AlphaFoldDB" id="A0A1A8ZZS9"/>
<evidence type="ECO:0000313" key="4">
    <source>
        <dbReference type="Proteomes" id="UP000078550"/>
    </source>
</evidence>
<gene>
    <name evidence="3" type="ORF">POVWA2_058590</name>
</gene>
<reference evidence="4" key="1">
    <citation type="submission" date="2016-05" db="EMBL/GenBank/DDBJ databases">
        <authorList>
            <person name="Naeem Raeece"/>
        </authorList>
    </citation>
    <scope>NUCLEOTIDE SEQUENCE [LARGE SCALE GENOMIC DNA]</scope>
</reference>
<proteinExistence type="predicted"/>
<evidence type="ECO:0000256" key="2">
    <source>
        <dbReference type="SAM" id="MobiDB-lite"/>
    </source>
</evidence>
<keyword evidence="1" id="KW-0175">Coiled coil</keyword>
<evidence type="ECO:0000256" key="1">
    <source>
        <dbReference type="SAM" id="Coils"/>
    </source>
</evidence>
<feature type="region of interest" description="Disordered" evidence="2">
    <location>
        <begin position="120"/>
        <end position="162"/>
    </location>
</feature>
<dbReference type="EMBL" id="FLRE01000196">
    <property type="protein sequence ID" value="SBT49666.1"/>
    <property type="molecule type" value="Genomic_DNA"/>
</dbReference>
<feature type="coiled-coil region" evidence="1">
    <location>
        <begin position="799"/>
        <end position="826"/>
    </location>
</feature>
<feature type="compositionally biased region" description="Gly residues" evidence="2">
    <location>
        <begin position="400"/>
        <end position="409"/>
    </location>
</feature>
<dbReference type="Proteomes" id="UP000078550">
    <property type="component" value="Unassembled WGS sequence"/>
</dbReference>
<dbReference type="SUPFAM" id="SSF69349">
    <property type="entry name" value="Phage fibre proteins"/>
    <property type="match status" value="1"/>
</dbReference>
<accession>A0A1A8ZZS9</accession>
<feature type="compositionally biased region" description="Basic and acidic residues" evidence="2">
    <location>
        <begin position="463"/>
        <end position="489"/>
    </location>
</feature>
<evidence type="ECO:0000313" key="3">
    <source>
        <dbReference type="EMBL" id="SBT49666.1"/>
    </source>
</evidence>
<sequence>MDKFEIYTPAYVSSIVPSLQNTSGISNFLIGQELIIDKLLFEKKYLNNKRKNKVKNVKKLNYYLNDKFHLFLGYDHFINTIFKKKKILPCDLTDVKEKKKKKGCRGEEVFNVKNKAEGEKKSLGDDKKREDTSSRLKSENNDINDFKLKRENSGKKSNNSNNETVIFCKKKNGIDKTSDDEDTQLDAKGNYRRVKQDGTKKDGFIDRDWKDMSNNEKKNISLDQPDSCNDLLFCEKEKEKCKVVIEMVDTSMKEKTSDLCDNQYGSKSKREEKDANYVNTLNLKECTDSNQYFYSLESVISFSSSSSCSEASDVSNISPDVLCFEKQFKYIYDMYRQNDKNVFLFYNPPMCKCTNKVLKERYFRCSNIKYPCLFNCSFSRDNIDTKVCAPRPADGNAGHNVGGSAGHNVGGSADHNVGGNAGHNVGGSADHNVGGSAGHNVGGSADHNVGGSADHNIGGSADHNADGNADHNADHNADGNADHNADHNADGNVDGNTNVVSKRGSCSSGGAGRCGEVASDAVEMKLYAKAFFELYFFERGFEIGNDLKQKAHGKVLRECREEKWEEFPEREKQGEVEKMLKAYFEKCLYKILKNKSKTCENSACCGLLYVPYSYIVVLLNRRVENLTYVCTYLNLPSNTDIYYNNKKNVITICTRNAEHEFFIYYSLKQNKYVKSILIYDVCFDGFIPFFKPLLNLKIKKNQEKILSYVNYNKNVNLSIVFFLTEKAGSPDGYGDSGDSLNGGEIAAGCAADSAANSAANSANARIAQDLAAEKAAEGSVRSMKLRICKIFNINHRNELKHAIGNKSNAQKKYTHLKNEKEEDDIENYFSNICSGREVINNMNIKMIVGKIMHILNKKDNVCNEKCIYNEYNKCIMKNKDIHVYLCESLNCFAFDRRPLCIKKRDIVLSPYVHFHNLLNNYHFDKDTKKLHDVIKSQINRDVFKNGIMTSLEKGKHFNNDEKLLLQSTEEDKNRNKYTDSIFNESFFIFNDNSDLYTYEEYKKSRIDNISKSNEKIISNRILKNTIDISNGKMWDMLCSQYLQGLFNIYVCSYILRQNDCSIMNTLKKKKKSLNLIPHEHKQRIIKRYYYYLFNIYKTKFNICLTKDEEEAIHQNIWRH</sequence>
<feature type="compositionally biased region" description="Basic and acidic residues" evidence="2">
    <location>
        <begin position="120"/>
        <end position="154"/>
    </location>
</feature>
<name>A0A1A8ZZS9_PLAOA</name>
<feature type="region of interest" description="Disordered" evidence="2">
    <location>
        <begin position="399"/>
        <end position="496"/>
    </location>
</feature>